<accession>A0A1I3T0D8</accession>
<proteinExistence type="predicted"/>
<dbReference type="AlphaFoldDB" id="A0A1I3T0D8"/>
<sequence>MIKLMRTTGQSVVSKGALLFNWDVPVAEAAGRPANHNLTQASRRTNVILLGGHYTEPDFRPDLGARVSSLAIAA</sequence>
<name>A0A1I3T0D8_9RHOB</name>
<dbReference type="GeneID" id="98665010"/>
<organism evidence="1 2">
    <name type="scientific">Celeribacter halophilus</name>
    <dbReference type="NCBI Taxonomy" id="576117"/>
    <lineage>
        <taxon>Bacteria</taxon>
        <taxon>Pseudomonadati</taxon>
        <taxon>Pseudomonadota</taxon>
        <taxon>Alphaproteobacteria</taxon>
        <taxon>Rhodobacterales</taxon>
        <taxon>Roseobacteraceae</taxon>
        <taxon>Celeribacter</taxon>
    </lineage>
</organism>
<evidence type="ECO:0000313" key="1">
    <source>
        <dbReference type="EMBL" id="SFJ63146.1"/>
    </source>
</evidence>
<dbReference type="EMBL" id="FORY01000007">
    <property type="protein sequence ID" value="SFJ63146.1"/>
    <property type="molecule type" value="Genomic_DNA"/>
</dbReference>
<dbReference type="OrthoDB" id="7874086at2"/>
<keyword evidence="2" id="KW-1185">Reference proteome</keyword>
<dbReference type="RefSeq" id="WP_066604379.1">
    <property type="nucleotide sequence ID" value="NZ_FORY01000007.1"/>
</dbReference>
<dbReference type="Proteomes" id="UP000183299">
    <property type="component" value="Unassembled WGS sequence"/>
</dbReference>
<evidence type="ECO:0000313" key="2">
    <source>
        <dbReference type="Proteomes" id="UP000183299"/>
    </source>
</evidence>
<gene>
    <name evidence="1" type="ORF">SAMN04488138_107125</name>
</gene>
<reference evidence="1 2" key="1">
    <citation type="submission" date="2016-10" db="EMBL/GenBank/DDBJ databases">
        <authorList>
            <person name="de Groot N.N."/>
        </authorList>
    </citation>
    <scope>NUCLEOTIDE SEQUENCE [LARGE SCALE GENOMIC DNA]</scope>
    <source>
        <strain evidence="1 2">CGMCC 1.8891</strain>
    </source>
</reference>
<protein>
    <submittedName>
        <fullName evidence="1">Uncharacterized protein</fullName>
    </submittedName>
</protein>